<comment type="caution">
    <text evidence="3">The sequence shown here is derived from an EMBL/GenBank/DDBJ whole genome shotgun (WGS) entry which is preliminary data.</text>
</comment>
<evidence type="ECO:0000256" key="2">
    <source>
        <dbReference type="SAM" id="SignalP"/>
    </source>
</evidence>
<feature type="region of interest" description="Disordered" evidence="1">
    <location>
        <begin position="85"/>
        <end position="116"/>
    </location>
</feature>
<accession>A0ABS5E1U1</accession>
<evidence type="ECO:0000313" key="4">
    <source>
        <dbReference type="Proteomes" id="UP000672097"/>
    </source>
</evidence>
<organism evidence="3 4">
    <name type="scientific">Ideonella paludis</name>
    <dbReference type="NCBI Taxonomy" id="1233411"/>
    <lineage>
        <taxon>Bacteria</taxon>
        <taxon>Pseudomonadati</taxon>
        <taxon>Pseudomonadota</taxon>
        <taxon>Betaproteobacteria</taxon>
        <taxon>Burkholderiales</taxon>
        <taxon>Sphaerotilaceae</taxon>
        <taxon>Ideonella</taxon>
    </lineage>
</organism>
<reference evidence="3 4" key="1">
    <citation type="submission" date="2021-04" db="EMBL/GenBank/DDBJ databases">
        <title>The genome sequence of type strain Ideonella paludis KCTC 32238.</title>
        <authorList>
            <person name="Liu Y."/>
        </authorList>
    </citation>
    <scope>NUCLEOTIDE SEQUENCE [LARGE SCALE GENOMIC DNA]</scope>
    <source>
        <strain evidence="3 4">KCTC 32238</strain>
    </source>
</reference>
<evidence type="ECO:0000313" key="3">
    <source>
        <dbReference type="EMBL" id="MBQ0937348.1"/>
    </source>
</evidence>
<feature type="chain" id="PRO_5046587040" evidence="2">
    <location>
        <begin position="22"/>
        <end position="116"/>
    </location>
</feature>
<dbReference type="Proteomes" id="UP000672097">
    <property type="component" value="Unassembled WGS sequence"/>
</dbReference>
<name>A0ABS5E1U1_9BURK</name>
<gene>
    <name evidence="3" type="ORF">KAK11_18635</name>
</gene>
<evidence type="ECO:0000256" key="1">
    <source>
        <dbReference type="SAM" id="MobiDB-lite"/>
    </source>
</evidence>
<feature type="region of interest" description="Disordered" evidence="1">
    <location>
        <begin position="22"/>
        <end position="67"/>
    </location>
</feature>
<proteinExistence type="predicted"/>
<keyword evidence="4" id="KW-1185">Reference proteome</keyword>
<dbReference type="RefSeq" id="WP_210810870.1">
    <property type="nucleotide sequence ID" value="NZ_JAGQDG010000008.1"/>
</dbReference>
<feature type="signal peptide" evidence="2">
    <location>
        <begin position="1"/>
        <end position="21"/>
    </location>
</feature>
<dbReference type="EMBL" id="JAGQDG010000008">
    <property type="protein sequence ID" value="MBQ0937348.1"/>
    <property type="molecule type" value="Genomic_DNA"/>
</dbReference>
<feature type="compositionally biased region" description="Gly residues" evidence="1">
    <location>
        <begin position="46"/>
        <end position="55"/>
    </location>
</feature>
<keyword evidence="2" id="KW-0732">Signal</keyword>
<sequence length="116" mass="11553">MKSWTPWTALLLAALCASAMAQTAAPGKPNPMPPGTAASAPMRGHPGPGAQGGPGGEHRGPPPEALAACKGLKADAACGFTSPHGAVQGRCWAPPDKPLACKPEHPKGAAPQAPQR</sequence>
<protein>
    <submittedName>
        <fullName evidence="3">Uncharacterized protein</fullName>
    </submittedName>
</protein>